<evidence type="ECO:0000256" key="1">
    <source>
        <dbReference type="ARBA" id="ARBA00006484"/>
    </source>
</evidence>
<reference evidence="5" key="2">
    <citation type="submission" date="2023-05" db="EMBL/GenBank/DDBJ databases">
        <authorList>
            <consortium name="Lawrence Berkeley National Laboratory"/>
            <person name="Steindorff A."/>
            <person name="Hensen N."/>
            <person name="Bonometti L."/>
            <person name="Westerberg I."/>
            <person name="Brannstrom I.O."/>
            <person name="Guillou S."/>
            <person name="Cros-Aarteil S."/>
            <person name="Calhoun S."/>
            <person name="Haridas S."/>
            <person name="Kuo A."/>
            <person name="Mondo S."/>
            <person name="Pangilinan J."/>
            <person name="Riley R."/>
            <person name="Labutti K."/>
            <person name="Andreopoulos B."/>
            <person name="Lipzen A."/>
            <person name="Chen C."/>
            <person name="Yanf M."/>
            <person name="Daum C."/>
            <person name="Ng V."/>
            <person name="Clum A."/>
            <person name="Ohm R."/>
            <person name="Martin F."/>
            <person name="Silar P."/>
            <person name="Natvig D."/>
            <person name="Lalanne C."/>
            <person name="Gautier V."/>
            <person name="Ament-Velasquez S.L."/>
            <person name="Kruys A."/>
            <person name="Hutchinson M.I."/>
            <person name="Powell A.J."/>
            <person name="Barry K."/>
            <person name="Miller A.N."/>
            <person name="Grigoriev I.V."/>
            <person name="Debuchy R."/>
            <person name="Gladieux P."/>
            <person name="Thoren M.H."/>
            <person name="Johannesson H."/>
        </authorList>
    </citation>
    <scope>NUCLEOTIDE SEQUENCE</scope>
    <source>
        <strain evidence="5">CBS 103.79</strain>
    </source>
</reference>
<dbReference type="AlphaFoldDB" id="A0AAN6MIL3"/>
<dbReference type="Proteomes" id="UP001303889">
    <property type="component" value="Unassembled WGS sequence"/>
</dbReference>
<dbReference type="GO" id="GO:0005783">
    <property type="term" value="C:endoplasmic reticulum"/>
    <property type="evidence" value="ECO:0007669"/>
    <property type="project" value="TreeGrafter"/>
</dbReference>
<dbReference type="GO" id="GO:0019433">
    <property type="term" value="P:triglyceride catabolic process"/>
    <property type="evidence" value="ECO:0007669"/>
    <property type="project" value="TreeGrafter"/>
</dbReference>
<dbReference type="GO" id="GO:0005811">
    <property type="term" value="C:lipid droplet"/>
    <property type="evidence" value="ECO:0007669"/>
    <property type="project" value="TreeGrafter"/>
</dbReference>
<evidence type="ECO:0008006" key="7">
    <source>
        <dbReference type="Google" id="ProtNLM"/>
    </source>
</evidence>
<dbReference type="Gene3D" id="3.40.50.720">
    <property type="entry name" value="NAD(P)-binding Rossmann-like Domain"/>
    <property type="match status" value="1"/>
</dbReference>
<keyword evidence="3" id="KW-0560">Oxidoreductase</keyword>
<comment type="similarity">
    <text evidence="1 4">Belongs to the short-chain dehydrogenases/reductases (SDR) family.</text>
</comment>
<dbReference type="EMBL" id="MU855570">
    <property type="protein sequence ID" value="KAK3901561.1"/>
    <property type="molecule type" value="Genomic_DNA"/>
</dbReference>
<dbReference type="InterPro" id="IPR020904">
    <property type="entry name" value="Sc_DH/Rdtase_CS"/>
</dbReference>
<dbReference type="PROSITE" id="PS00061">
    <property type="entry name" value="ADH_SHORT"/>
    <property type="match status" value="1"/>
</dbReference>
<dbReference type="Pfam" id="PF00106">
    <property type="entry name" value="adh_short"/>
    <property type="match status" value="1"/>
</dbReference>
<evidence type="ECO:0000256" key="4">
    <source>
        <dbReference type="RuleBase" id="RU000363"/>
    </source>
</evidence>
<evidence type="ECO:0000313" key="5">
    <source>
        <dbReference type="EMBL" id="KAK3901561.1"/>
    </source>
</evidence>
<proteinExistence type="inferred from homology"/>
<keyword evidence="6" id="KW-1185">Reference proteome</keyword>
<name>A0AAN6MIL3_9PEZI</name>
<keyword evidence="2" id="KW-0521">NADP</keyword>
<evidence type="ECO:0000256" key="3">
    <source>
        <dbReference type="ARBA" id="ARBA00023002"/>
    </source>
</evidence>
<dbReference type="SUPFAM" id="SSF51735">
    <property type="entry name" value="NAD(P)-binding Rossmann-fold domains"/>
    <property type="match status" value="1"/>
</dbReference>
<protein>
    <recommendedName>
        <fullName evidence="7">NAD(P)-binding protein</fullName>
    </recommendedName>
</protein>
<dbReference type="GO" id="GO:0000140">
    <property type="term" value="F:acylglycerone-phosphate reductase (NADP+) activity"/>
    <property type="evidence" value="ECO:0007669"/>
    <property type="project" value="TreeGrafter"/>
</dbReference>
<comment type="caution">
    <text evidence="5">The sequence shown here is derived from an EMBL/GenBank/DDBJ whole genome shotgun (WGS) entry which is preliminary data.</text>
</comment>
<dbReference type="PRINTS" id="PR00081">
    <property type="entry name" value="GDHRDH"/>
</dbReference>
<dbReference type="GO" id="GO:0006654">
    <property type="term" value="P:phosphatidic acid biosynthetic process"/>
    <property type="evidence" value="ECO:0007669"/>
    <property type="project" value="TreeGrafter"/>
</dbReference>
<dbReference type="InterPro" id="IPR002347">
    <property type="entry name" value="SDR_fam"/>
</dbReference>
<dbReference type="PANTHER" id="PTHR44169:SF6">
    <property type="entry name" value="NADPH-DEPENDENT 1-ACYLDIHYDROXYACETONE PHOSPHATE REDUCTASE"/>
    <property type="match status" value="1"/>
</dbReference>
<dbReference type="PRINTS" id="PR00080">
    <property type="entry name" value="SDRFAMILY"/>
</dbReference>
<evidence type="ECO:0000313" key="6">
    <source>
        <dbReference type="Proteomes" id="UP001303889"/>
    </source>
</evidence>
<dbReference type="PANTHER" id="PTHR44169">
    <property type="entry name" value="NADPH-DEPENDENT 1-ACYLDIHYDROXYACETONE PHOSPHATE REDUCTASE"/>
    <property type="match status" value="1"/>
</dbReference>
<organism evidence="5 6">
    <name type="scientific">Staphylotrichum tortipilum</name>
    <dbReference type="NCBI Taxonomy" id="2831512"/>
    <lineage>
        <taxon>Eukaryota</taxon>
        <taxon>Fungi</taxon>
        <taxon>Dikarya</taxon>
        <taxon>Ascomycota</taxon>
        <taxon>Pezizomycotina</taxon>
        <taxon>Sordariomycetes</taxon>
        <taxon>Sordariomycetidae</taxon>
        <taxon>Sordariales</taxon>
        <taxon>Chaetomiaceae</taxon>
        <taxon>Staphylotrichum</taxon>
    </lineage>
</organism>
<reference evidence="5" key="1">
    <citation type="journal article" date="2023" name="Mol. Phylogenet. Evol.">
        <title>Genome-scale phylogeny and comparative genomics of the fungal order Sordariales.</title>
        <authorList>
            <person name="Hensen N."/>
            <person name="Bonometti L."/>
            <person name="Westerberg I."/>
            <person name="Brannstrom I.O."/>
            <person name="Guillou S."/>
            <person name="Cros-Aarteil S."/>
            <person name="Calhoun S."/>
            <person name="Haridas S."/>
            <person name="Kuo A."/>
            <person name="Mondo S."/>
            <person name="Pangilinan J."/>
            <person name="Riley R."/>
            <person name="LaButti K."/>
            <person name="Andreopoulos B."/>
            <person name="Lipzen A."/>
            <person name="Chen C."/>
            <person name="Yan M."/>
            <person name="Daum C."/>
            <person name="Ng V."/>
            <person name="Clum A."/>
            <person name="Steindorff A."/>
            <person name="Ohm R.A."/>
            <person name="Martin F."/>
            <person name="Silar P."/>
            <person name="Natvig D.O."/>
            <person name="Lalanne C."/>
            <person name="Gautier V."/>
            <person name="Ament-Velasquez S.L."/>
            <person name="Kruys A."/>
            <person name="Hutchinson M.I."/>
            <person name="Powell A.J."/>
            <person name="Barry K."/>
            <person name="Miller A.N."/>
            <person name="Grigoriev I.V."/>
            <person name="Debuchy R."/>
            <person name="Gladieux P."/>
            <person name="Hiltunen Thoren M."/>
            <person name="Johannesson H."/>
        </authorList>
    </citation>
    <scope>NUCLEOTIDE SEQUENCE</scope>
    <source>
        <strain evidence="5">CBS 103.79</strain>
    </source>
</reference>
<dbReference type="GO" id="GO:0004806">
    <property type="term" value="F:triacylglycerol lipase activity"/>
    <property type="evidence" value="ECO:0007669"/>
    <property type="project" value="TreeGrafter"/>
</dbReference>
<accession>A0AAN6MIL3</accession>
<gene>
    <name evidence="5" type="ORF">C8A05DRAFT_44810</name>
</gene>
<dbReference type="InterPro" id="IPR036291">
    <property type="entry name" value="NAD(P)-bd_dom_sf"/>
</dbReference>
<evidence type="ECO:0000256" key="2">
    <source>
        <dbReference type="ARBA" id="ARBA00022857"/>
    </source>
</evidence>
<sequence>MAPPQKLTVLITGCTPGGMGAALAVAFHSAGHHVFATARNPSKLAPLADQGIQTLPLDITSATSITAAVAAVSSSLSTEQGLDILVNNAAGSYAMPLADAALSAARDLFEVNVWAHLAVTQAFLPLLLKSAAAGGFTPIVANHTSVGSVAALPFQGVYNASKAALAMLTSTLRIELAPLGVRVVEMKTGGVRTNIIGNSSFNAGGERLPGGSVYGAARGQVEKIMSQEGLVGIGVPPEVWAKEVVGALLGRRLPRVLWKGEGAGMARVVSALPFSGLVEMILERVTGFGAVKEALKKAKQE</sequence>